<proteinExistence type="predicted"/>
<evidence type="ECO:0000313" key="1">
    <source>
        <dbReference type="EMBL" id="POM27597.1"/>
    </source>
</evidence>
<dbReference type="AlphaFoldDB" id="A0A2P4URC1"/>
<evidence type="ECO:0000313" key="2">
    <source>
        <dbReference type="Proteomes" id="UP000242367"/>
    </source>
</evidence>
<reference evidence="1 2" key="1">
    <citation type="journal article" date="2017" name="Chemistry">
        <title>Isolation, Biosynthesis and Chemical Modifications of Rubterolones A-F: Rare Tropolone Alkaloids from Actinomadura sp. 5-2.</title>
        <authorList>
            <person name="Guo H."/>
            <person name="Benndorf R."/>
            <person name="Leichnitz D."/>
            <person name="Klassen J.L."/>
            <person name="Vollmers J."/>
            <person name="Gorls H."/>
            <person name="Steinacker M."/>
            <person name="Weigel C."/>
            <person name="Dahse H.M."/>
            <person name="Kaster A.K."/>
            <person name="de Beer Z.W."/>
            <person name="Poulsen M."/>
            <person name="Beemelmanns C."/>
        </authorList>
    </citation>
    <scope>NUCLEOTIDE SEQUENCE [LARGE SCALE GENOMIC DNA]</scope>
    <source>
        <strain evidence="1 2">5-2</strain>
    </source>
</reference>
<dbReference type="EMBL" id="MTBP01000001">
    <property type="protein sequence ID" value="POM27597.1"/>
    <property type="molecule type" value="Genomic_DNA"/>
</dbReference>
<dbReference type="RefSeq" id="WP_103562393.1">
    <property type="nucleotide sequence ID" value="NZ_MTBP01000001.1"/>
</dbReference>
<name>A0A2P4URC1_9ACTN</name>
<organism evidence="1 2">
    <name type="scientific">Actinomadura rubteroloni</name>
    <dbReference type="NCBI Taxonomy" id="1926885"/>
    <lineage>
        <taxon>Bacteria</taxon>
        <taxon>Bacillati</taxon>
        <taxon>Actinomycetota</taxon>
        <taxon>Actinomycetes</taxon>
        <taxon>Streptosporangiales</taxon>
        <taxon>Thermomonosporaceae</taxon>
        <taxon>Actinomadura</taxon>
    </lineage>
</organism>
<dbReference type="Proteomes" id="UP000242367">
    <property type="component" value="Unassembled WGS sequence"/>
</dbReference>
<gene>
    <name evidence="1" type="ORF">BTM25_20130</name>
</gene>
<accession>A0A2P4URC1</accession>
<comment type="caution">
    <text evidence="1">The sequence shown here is derived from an EMBL/GenBank/DDBJ whole genome shotgun (WGS) entry which is preliminary data.</text>
</comment>
<sequence>MTDPMTIAIATAAAGKAVELTGEPLRNAAVALARLVRDRFRGRPEDEQALERAADAHDSPSRLEALDAALRRVMDEDPAFRERVETLWSQTQTNATAQDDAVVNIFNGNAQKVVQLRDHHGDLHL</sequence>
<keyword evidence="2" id="KW-1185">Reference proteome</keyword>
<protein>
    <submittedName>
        <fullName evidence="1">Uncharacterized protein</fullName>
    </submittedName>
</protein>